<evidence type="ECO:0000313" key="1">
    <source>
        <dbReference type="EMBL" id="XBH04177.1"/>
    </source>
</evidence>
<sequence length="148" mass="15991">MNQIQSYPLWIGHGGEGHNFPPIFDAGIEAVIELAMEEPALPSIRNLISCRFPLHDGVGNPPELLVLAIRTVASLIESGIPTLVCCSGGMSRSPAIVAAALALVNHESLEECLKSVTYHHPSDVSPGFWNEITKLPHELLEVGCLIRH</sequence>
<name>A0AAU7CFA8_9BACT</name>
<reference evidence="1" key="1">
    <citation type="submission" date="2024-05" db="EMBL/GenBank/DDBJ databases">
        <title>Planctomycetes of the genus Singulisphaera possess chitinolytic capabilities.</title>
        <authorList>
            <person name="Ivanova A."/>
        </authorList>
    </citation>
    <scope>NUCLEOTIDE SEQUENCE</scope>
    <source>
        <strain evidence="1">Ch08T</strain>
    </source>
</reference>
<gene>
    <name evidence="1" type="ORF">V5E97_38670</name>
</gene>
<protein>
    <submittedName>
        <fullName evidence="1">Protein tyrosine phosphatase</fullName>
    </submittedName>
</protein>
<dbReference type="Gene3D" id="3.90.190.10">
    <property type="entry name" value="Protein tyrosine phosphatase superfamily"/>
    <property type="match status" value="1"/>
</dbReference>
<dbReference type="RefSeq" id="WP_406696929.1">
    <property type="nucleotide sequence ID" value="NZ_CP155447.1"/>
</dbReference>
<dbReference type="AlphaFoldDB" id="A0AAU7CFA8"/>
<organism evidence="1">
    <name type="scientific">Singulisphaera sp. Ch08</name>
    <dbReference type="NCBI Taxonomy" id="3120278"/>
    <lineage>
        <taxon>Bacteria</taxon>
        <taxon>Pseudomonadati</taxon>
        <taxon>Planctomycetota</taxon>
        <taxon>Planctomycetia</taxon>
        <taxon>Isosphaerales</taxon>
        <taxon>Isosphaeraceae</taxon>
        <taxon>Singulisphaera</taxon>
    </lineage>
</organism>
<dbReference type="SUPFAM" id="SSF52799">
    <property type="entry name" value="(Phosphotyrosine protein) phosphatases II"/>
    <property type="match status" value="1"/>
</dbReference>
<proteinExistence type="predicted"/>
<accession>A0AAU7CFA8</accession>
<dbReference type="EMBL" id="CP155447">
    <property type="protein sequence ID" value="XBH04177.1"/>
    <property type="molecule type" value="Genomic_DNA"/>
</dbReference>
<dbReference type="InterPro" id="IPR029021">
    <property type="entry name" value="Prot-tyrosine_phosphatase-like"/>
</dbReference>